<dbReference type="Proteomes" id="UP001596417">
    <property type="component" value="Unassembled WGS sequence"/>
</dbReference>
<protein>
    <submittedName>
        <fullName evidence="2">Uncharacterized protein</fullName>
    </submittedName>
</protein>
<name>A0ABD5YYL7_9EURY</name>
<sequence length="166" mass="18265">MVRESLGKAARDDQIITESVKKVRSRLLEDSPEQEIENTTSEKTADAEHHEGTTTKGDRYLDEYDPQEVQTNGTGKRTGAEPAGTDDQKQEQEAEATEESSNSVAKSEDESGLDEGSDATEEETTDAEMQEDGTNKGDRYLDEYATKDSQSNNTGKYVEEDTGKSV</sequence>
<gene>
    <name evidence="2" type="ORF">ACFQL7_27885</name>
</gene>
<dbReference type="RefSeq" id="WP_390207068.1">
    <property type="nucleotide sequence ID" value="NZ_JBHSZC010000006.1"/>
</dbReference>
<feature type="compositionally biased region" description="Basic and acidic residues" evidence="1">
    <location>
        <begin position="43"/>
        <end position="62"/>
    </location>
</feature>
<feature type="region of interest" description="Disordered" evidence="1">
    <location>
        <begin position="24"/>
        <end position="166"/>
    </location>
</feature>
<comment type="caution">
    <text evidence="2">The sequence shown here is derived from an EMBL/GenBank/DDBJ whole genome shotgun (WGS) entry which is preliminary data.</text>
</comment>
<dbReference type="EMBL" id="JBHTAX010000007">
    <property type="protein sequence ID" value="MFC7193232.1"/>
    <property type="molecule type" value="Genomic_DNA"/>
</dbReference>
<keyword evidence="3" id="KW-1185">Reference proteome</keyword>
<dbReference type="AlphaFoldDB" id="A0ABD5YYL7"/>
<evidence type="ECO:0000313" key="3">
    <source>
        <dbReference type="Proteomes" id="UP001596417"/>
    </source>
</evidence>
<feature type="compositionally biased region" description="Acidic residues" evidence="1">
    <location>
        <begin position="110"/>
        <end position="131"/>
    </location>
</feature>
<reference evidence="2 3" key="1">
    <citation type="journal article" date="2019" name="Int. J. Syst. Evol. Microbiol.">
        <title>The Global Catalogue of Microorganisms (GCM) 10K type strain sequencing project: providing services to taxonomists for standard genome sequencing and annotation.</title>
        <authorList>
            <consortium name="The Broad Institute Genomics Platform"/>
            <consortium name="The Broad Institute Genome Sequencing Center for Infectious Disease"/>
            <person name="Wu L."/>
            <person name="Ma J."/>
        </authorList>
    </citation>
    <scope>NUCLEOTIDE SEQUENCE [LARGE SCALE GENOMIC DNA]</scope>
    <source>
        <strain evidence="2 3">RDMS1</strain>
    </source>
</reference>
<organism evidence="2 3">
    <name type="scientific">Halocatena marina</name>
    <dbReference type="NCBI Taxonomy" id="2934937"/>
    <lineage>
        <taxon>Archaea</taxon>
        <taxon>Methanobacteriati</taxon>
        <taxon>Methanobacteriota</taxon>
        <taxon>Stenosarchaea group</taxon>
        <taxon>Halobacteria</taxon>
        <taxon>Halobacteriales</taxon>
        <taxon>Natronomonadaceae</taxon>
        <taxon>Halocatena</taxon>
    </lineage>
</organism>
<evidence type="ECO:0000313" key="2">
    <source>
        <dbReference type="EMBL" id="MFC7193232.1"/>
    </source>
</evidence>
<feature type="compositionally biased region" description="Basic and acidic residues" evidence="1">
    <location>
        <begin position="157"/>
        <end position="166"/>
    </location>
</feature>
<accession>A0ABD5YYL7</accession>
<feature type="compositionally biased region" description="Basic and acidic residues" evidence="1">
    <location>
        <begin position="133"/>
        <end position="146"/>
    </location>
</feature>
<evidence type="ECO:0000256" key="1">
    <source>
        <dbReference type="SAM" id="MobiDB-lite"/>
    </source>
</evidence>
<proteinExistence type="predicted"/>